<sequence length="761" mass="85825">MSSQPDPDDPFSKPIIRRRFQATIANQDSTAYDDQLPYVANDAPDVPDTAEVPNHLSSPPLSLPETLSEGNAESNLSDDSEPEMMSQSSTSSLNRQLEESTIGKEKSRATKKSSSRGFDPEETIAAPATKKKKEDIDMGGAKFFPKQEKKHVYTHKWASEVDEEEEKASTSYANRSSSRLNQPAVPAKPRKPIYATSSSCSSSSSNPPGIKYAKESSSMSTSQRSRIRHIKEANELRESGEYDDFKQDIVYILSTLQAADASMKVKCLSAVSLAKKCVSPDFRQFIKSENMTKSIVKALMDSPEDDLFALASSTVLYLLTRDFNSIKMDFQSLRLVSQLLRIEKLEQRPEDKEKVLNLVWEVFTNYTDKQEIGGKKISFDMRKDCLSPSSLIIEALVFICSRLVKDDNFKNELLNLGILQFIVAKIETYVDRIADGNDDPFNILILNRCFRILESSSIFHKKNQAFLISHRSNVLIISLAKFLQTVHDKIPDMPEDSVKKYIACLALMCRLLLNISHDNELCCSKLGQIDGFLPNALTTFTYLSPKYGKEDGYEINVMMTSLLTNLVERCNTNRKTLIAQNIKMMIPGQEEEQVPALEAISRLFVHHESQAQIVDADLDRELALEEGGCDDEEEEEGDDSDHSNDEDGVRKDGRLDRNKMDNMNQVDVYHALQQVMSKASAHMEGSVIASYHALLVGFVLQQNEQHLDDVRRHLPGNTFENMIAQLKRLYEFTKATMAEQVESNSGVRSIERVIDYFEKIQ</sequence>
<dbReference type="InterPro" id="IPR039874">
    <property type="entry name" value="WAPL"/>
</dbReference>
<feature type="compositionally biased region" description="Polar residues" evidence="2">
    <location>
        <begin position="85"/>
        <end position="95"/>
    </location>
</feature>
<dbReference type="STRING" id="1561998.A0A1I7TDU5"/>
<dbReference type="PANTHER" id="PTHR22100:SF13">
    <property type="entry name" value="WINGS APART-LIKE PROTEIN HOMOLOG"/>
    <property type="match status" value="1"/>
</dbReference>
<feature type="compositionally biased region" description="Basic and acidic residues" evidence="2">
    <location>
        <begin position="96"/>
        <end position="108"/>
    </location>
</feature>
<feature type="domain" description="WAPL" evidence="3">
    <location>
        <begin position="217"/>
        <end position="736"/>
    </location>
</feature>
<feature type="region of interest" description="Disordered" evidence="2">
    <location>
        <begin position="152"/>
        <end position="226"/>
    </location>
</feature>
<dbReference type="Pfam" id="PF07814">
    <property type="entry name" value="WAPL"/>
    <property type="match status" value="1"/>
</dbReference>
<dbReference type="InterPro" id="IPR012502">
    <property type="entry name" value="WAPL_dom"/>
</dbReference>
<evidence type="ECO:0000313" key="5">
    <source>
        <dbReference type="WBParaSite" id="Csp11.Scaffold589.g4955.t1"/>
    </source>
</evidence>
<comment type="similarity">
    <text evidence="1">Belongs to the WAPL family.</text>
</comment>
<feature type="region of interest" description="Disordered" evidence="2">
    <location>
        <begin position="24"/>
        <end position="138"/>
    </location>
</feature>
<dbReference type="PROSITE" id="PS51271">
    <property type="entry name" value="WAPL"/>
    <property type="match status" value="1"/>
</dbReference>
<dbReference type="PANTHER" id="PTHR22100">
    <property type="entry name" value="WINGS APART-LIKE PROTEIN HOMOLOG"/>
    <property type="match status" value="1"/>
</dbReference>
<feature type="region of interest" description="Disordered" evidence="2">
    <location>
        <begin position="628"/>
        <end position="659"/>
    </location>
</feature>
<feature type="compositionally biased region" description="Polar residues" evidence="2">
    <location>
        <begin position="169"/>
        <end position="181"/>
    </location>
</feature>
<evidence type="ECO:0000259" key="3">
    <source>
        <dbReference type="PROSITE" id="PS51271"/>
    </source>
</evidence>
<accession>A0A1I7TDU5</accession>
<dbReference type="SUPFAM" id="SSF48371">
    <property type="entry name" value="ARM repeat"/>
    <property type="match status" value="1"/>
</dbReference>
<name>A0A1I7TDU5_9PELO</name>
<dbReference type="WBParaSite" id="Csp11.Scaffold589.g4955.t1">
    <property type="protein sequence ID" value="Csp11.Scaffold589.g4955.t1"/>
    <property type="gene ID" value="Csp11.Scaffold589.g4955"/>
</dbReference>
<dbReference type="Gene3D" id="1.25.10.10">
    <property type="entry name" value="Leucine-rich Repeat Variant"/>
    <property type="match status" value="1"/>
</dbReference>
<organism evidence="4 5">
    <name type="scientific">Caenorhabditis tropicalis</name>
    <dbReference type="NCBI Taxonomy" id="1561998"/>
    <lineage>
        <taxon>Eukaryota</taxon>
        <taxon>Metazoa</taxon>
        <taxon>Ecdysozoa</taxon>
        <taxon>Nematoda</taxon>
        <taxon>Chromadorea</taxon>
        <taxon>Rhabditida</taxon>
        <taxon>Rhabditina</taxon>
        <taxon>Rhabditomorpha</taxon>
        <taxon>Rhabditoidea</taxon>
        <taxon>Rhabditidae</taxon>
        <taxon>Peloderinae</taxon>
        <taxon>Caenorhabditis</taxon>
    </lineage>
</organism>
<feature type="compositionally biased region" description="Basic and acidic residues" evidence="2">
    <location>
        <begin position="640"/>
        <end position="659"/>
    </location>
</feature>
<dbReference type="eggNOG" id="KOG2152">
    <property type="taxonomic scope" value="Eukaryota"/>
</dbReference>
<evidence type="ECO:0000256" key="2">
    <source>
        <dbReference type="SAM" id="MobiDB-lite"/>
    </source>
</evidence>
<protein>
    <submittedName>
        <fullName evidence="5">WAPL domain-containing protein</fullName>
    </submittedName>
</protein>
<evidence type="ECO:0000256" key="1">
    <source>
        <dbReference type="ARBA" id="ARBA00006854"/>
    </source>
</evidence>
<dbReference type="AlphaFoldDB" id="A0A1I7TDU5"/>
<reference evidence="5" key="1">
    <citation type="submission" date="2016-11" db="UniProtKB">
        <authorList>
            <consortium name="WormBaseParasite"/>
        </authorList>
    </citation>
    <scope>IDENTIFICATION</scope>
</reference>
<feature type="compositionally biased region" description="Acidic residues" evidence="2">
    <location>
        <begin position="628"/>
        <end position="639"/>
    </location>
</feature>
<dbReference type="Proteomes" id="UP000095282">
    <property type="component" value="Unplaced"/>
</dbReference>
<dbReference type="InterPro" id="IPR016024">
    <property type="entry name" value="ARM-type_fold"/>
</dbReference>
<dbReference type="InterPro" id="IPR022771">
    <property type="entry name" value="WAPL_C"/>
</dbReference>
<proteinExistence type="inferred from homology"/>
<evidence type="ECO:0000313" key="4">
    <source>
        <dbReference type="Proteomes" id="UP000095282"/>
    </source>
</evidence>
<keyword evidence="4" id="KW-1185">Reference proteome</keyword>
<dbReference type="InterPro" id="IPR011989">
    <property type="entry name" value="ARM-like"/>
</dbReference>